<evidence type="ECO:0000313" key="4">
    <source>
        <dbReference type="EMBL" id="MBW4547807.1"/>
    </source>
</evidence>
<dbReference type="Pfam" id="PF11924">
    <property type="entry name" value="IAT_beta"/>
    <property type="match status" value="1"/>
</dbReference>
<dbReference type="Proteomes" id="UP000753908">
    <property type="component" value="Unassembled WGS sequence"/>
</dbReference>
<dbReference type="InterPro" id="IPR024519">
    <property type="entry name" value="IAT_beta"/>
</dbReference>
<reference evidence="4" key="1">
    <citation type="submission" date="2021-05" db="EMBL/GenBank/DDBJ databases">
        <authorList>
            <person name="Pietrasiak N."/>
            <person name="Ward R."/>
            <person name="Stajich J.E."/>
            <person name="Kurbessoian T."/>
        </authorList>
    </citation>
    <scope>NUCLEOTIDE SEQUENCE</scope>
    <source>
        <strain evidence="4">CPER-KK1</strain>
    </source>
</reference>
<keyword evidence="2" id="KW-0732">Signal</keyword>
<dbReference type="Gene3D" id="2.160.20.10">
    <property type="entry name" value="Single-stranded right-handed beta-helix, Pectin lyase-like"/>
    <property type="match status" value="1"/>
</dbReference>
<protein>
    <submittedName>
        <fullName evidence="4">DUF1565 domain-containing protein</fullName>
    </submittedName>
</protein>
<feature type="non-terminal residue" evidence="4">
    <location>
        <position position="694"/>
    </location>
</feature>
<feature type="domain" description="Inverse autotransporter beta-domain" evidence="3">
    <location>
        <begin position="70"/>
        <end position="201"/>
    </location>
</feature>
<dbReference type="SUPFAM" id="SSF51126">
    <property type="entry name" value="Pectin lyase-like"/>
    <property type="match status" value="1"/>
</dbReference>
<sequence>MKTLKLSLLSLGVSLISATTLITPVVAQTPDSEPELPSETGSADDLRVSPRGGVGFTTTGPGYEEPFFSLEGFIPLQQSPGNNLTFLEGKLLYLTDSTMGGNLVLGQRFYSSSQDQILGGYIAYDFRDTGNSFFNQIGAGFELLTNKLDFRVNGYLPIGDRRQQVAESFSNPNFEGNFLLLDRDRRFEAAVGGLDLEVGTQLARLGEGDLRGYGGVYYYNAPGGDDGFGIRGRLEARPSDNLRVGLLVQNDPLFDTRVVLSLGASFPGTRPRGAERNSTLARIGESVGRTSTITVDEQEEFETITATNPTTNEAYRFQHVNLGIGNSDGTFESPFATVQEALAIAQPNDIVYVRATIDPGIAAFRIPDNVSILSTGPAQIIDTVEAGNVQLPFSGTGLLPTITGTVALGNNTVLSGFRFLNSTGNAIEGTNVSDATIRDNVITGAAQSGISLSNVTGTTTVANNTITNSNAGISLNNNIGTVDLNIDGNSLTNNLENITVGLVDTAVGTVGVVENTVTGGGIGVGVEAGGSSLIDVNIGNNTVNNTTGTGIAVDVLGQAQVDATISENTLTNNVENITVGLVDTAQGIVEVVENTITGGAIGVGVEAGGSSLLDINVGSNTVEDTTGTGIAVEVLEQAQVDATINDNTLTDNLENITVGLVDTAQGIVEVVENTITGGAIGVGVEAGGSSLLDI</sequence>
<feature type="chain" id="PRO_5036762688" evidence="2">
    <location>
        <begin position="28"/>
        <end position="694"/>
    </location>
</feature>
<gene>
    <name evidence="4" type="ORF">KME25_25680</name>
</gene>
<evidence type="ECO:0000313" key="5">
    <source>
        <dbReference type="Proteomes" id="UP000753908"/>
    </source>
</evidence>
<evidence type="ECO:0000256" key="1">
    <source>
        <dbReference type="SAM" id="MobiDB-lite"/>
    </source>
</evidence>
<dbReference type="Gene3D" id="2.40.160.160">
    <property type="entry name" value="Inverse autotransporter, beta-domain"/>
    <property type="match status" value="1"/>
</dbReference>
<evidence type="ECO:0000256" key="2">
    <source>
        <dbReference type="SAM" id="SignalP"/>
    </source>
</evidence>
<comment type="caution">
    <text evidence="4">The sequence shown here is derived from an EMBL/GenBank/DDBJ whole genome shotgun (WGS) entry which is preliminary data.</text>
</comment>
<evidence type="ECO:0000259" key="3">
    <source>
        <dbReference type="Pfam" id="PF11924"/>
    </source>
</evidence>
<dbReference type="SMART" id="SM00710">
    <property type="entry name" value="PbH1"/>
    <property type="match status" value="10"/>
</dbReference>
<dbReference type="InterPro" id="IPR038177">
    <property type="entry name" value="IAT_beta_sf"/>
</dbReference>
<dbReference type="InterPro" id="IPR006626">
    <property type="entry name" value="PbH1"/>
</dbReference>
<dbReference type="InterPro" id="IPR012334">
    <property type="entry name" value="Pectin_lyas_fold"/>
</dbReference>
<accession>A0A951PQ81</accession>
<name>A0A951PQ81_9CYAN</name>
<dbReference type="EMBL" id="JAHHIF010000049">
    <property type="protein sequence ID" value="MBW4547807.1"/>
    <property type="molecule type" value="Genomic_DNA"/>
</dbReference>
<dbReference type="AlphaFoldDB" id="A0A951PQ81"/>
<organism evidence="4 5">
    <name type="scientific">Symplocastrum torsivum CPER-KK1</name>
    <dbReference type="NCBI Taxonomy" id="450513"/>
    <lineage>
        <taxon>Bacteria</taxon>
        <taxon>Bacillati</taxon>
        <taxon>Cyanobacteriota</taxon>
        <taxon>Cyanophyceae</taxon>
        <taxon>Oscillatoriophycideae</taxon>
        <taxon>Oscillatoriales</taxon>
        <taxon>Microcoleaceae</taxon>
        <taxon>Symplocastrum</taxon>
    </lineage>
</organism>
<feature type="region of interest" description="Disordered" evidence="1">
    <location>
        <begin position="28"/>
        <end position="55"/>
    </location>
</feature>
<dbReference type="InterPro" id="IPR011050">
    <property type="entry name" value="Pectin_lyase_fold/virulence"/>
</dbReference>
<feature type="signal peptide" evidence="2">
    <location>
        <begin position="1"/>
        <end position="27"/>
    </location>
</feature>
<proteinExistence type="predicted"/>
<reference evidence="4" key="2">
    <citation type="journal article" date="2022" name="Microbiol. Resour. Announc.">
        <title>Metagenome Sequencing to Explore Phylogenomics of Terrestrial Cyanobacteria.</title>
        <authorList>
            <person name="Ward R.D."/>
            <person name="Stajich J.E."/>
            <person name="Johansen J.R."/>
            <person name="Huntemann M."/>
            <person name="Clum A."/>
            <person name="Foster B."/>
            <person name="Foster B."/>
            <person name="Roux S."/>
            <person name="Palaniappan K."/>
            <person name="Varghese N."/>
            <person name="Mukherjee S."/>
            <person name="Reddy T.B.K."/>
            <person name="Daum C."/>
            <person name="Copeland A."/>
            <person name="Chen I.A."/>
            <person name="Ivanova N.N."/>
            <person name="Kyrpides N.C."/>
            <person name="Shapiro N."/>
            <person name="Eloe-Fadrosh E.A."/>
            <person name="Pietrasiak N."/>
        </authorList>
    </citation>
    <scope>NUCLEOTIDE SEQUENCE</scope>
    <source>
        <strain evidence="4">CPER-KK1</strain>
    </source>
</reference>